<protein>
    <submittedName>
        <fullName evidence="1">Uncharacterized protein</fullName>
    </submittedName>
</protein>
<sequence length="65" mass="7349">MNDRCRICTTNDLDRLAAEIAEKMWAYAAKGTGDDAPFEKAGAHWEITFRQYARAFIDVVRSSHG</sequence>
<comment type="caution">
    <text evidence="1">The sequence shown here is derived from an EMBL/GenBank/DDBJ whole genome shotgun (WGS) entry which is preliminary data.</text>
</comment>
<organism evidence="1 2">
    <name type="scientific">Sphingomonas montanisoli</name>
    <dbReference type="NCBI Taxonomy" id="2606412"/>
    <lineage>
        <taxon>Bacteria</taxon>
        <taxon>Pseudomonadati</taxon>
        <taxon>Pseudomonadota</taxon>
        <taxon>Alphaproteobacteria</taxon>
        <taxon>Sphingomonadales</taxon>
        <taxon>Sphingomonadaceae</taxon>
        <taxon>Sphingomonas</taxon>
    </lineage>
</organism>
<proteinExistence type="predicted"/>
<evidence type="ECO:0000313" key="2">
    <source>
        <dbReference type="Proteomes" id="UP000322077"/>
    </source>
</evidence>
<dbReference type="EMBL" id="VTOU01000005">
    <property type="protein sequence ID" value="TZG24591.1"/>
    <property type="molecule type" value="Genomic_DNA"/>
</dbReference>
<dbReference type="Proteomes" id="UP000322077">
    <property type="component" value="Unassembled WGS sequence"/>
</dbReference>
<keyword evidence="2" id="KW-1185">Reference proteome</keyword>
<name>A0A5D9C3Q8_9SPHN</name>
<dbReference type="AlphaFoldDB" id="A0A5D9C3Q8"/>
<gene>
    <name evidence="1" type="ORF">FYJ91_18365</name>
</gene>
<accession>A0A5D9C3Q8</accession>
<evidence type="ECO:0000313" key="1">
    <source>
        <dbReference type="EMBL" id="TZG24591.1"/>
    </source>
</evidence>
<dbReference type="RefSeq" id="WP_149523787.1">
    <property type="nucleotide sequence ID" value="NZ_VTOU01000005.1"/>
</dbReference>
<reference evidence="1 2" key="1">
    <citation type="submission" date="2019-08" db="EMBL/GenBank/DDBJ databases">
        <authorList>
            <person name="Wang G."/>
            <person name="Xu Z."/>
        </authorList>
    </citation>
    <scope>NUCLEOTIDE SEQUENCE [LARGE SCALE GENOMIC DNA]</scope>
    <source>
        <strain evidence="1 2">ZX</strain>
    </source>
</reference>